<accession>A0A146M8W5</accession>
<evidence type="ECO:0000313" key="2">
    <source>
        <dbReference type="EMBL" id="JAQ15879.1"/>
    </source>
</evidence>
<proteinExistence type="predicted"/>
<feature type="compositionally biased region" description="Basic and acidic residues" evidence="1">
    <location>
        <begin position="59"/>
        <end position="72"/>
    </location>
</feature>
<reference evidence="2" key="1">
    <citation type="journal article" date="2016" name="Gigascience">
        <title>De novo construction of an expanded transcriptome assembly for the western tarnished plant bug, Lygus hesperus.</title>
        <authorList>
            <person name="Tassone E.E."/>
            <person name="Geib S.M."/>
            <person name="Hall B."/>
            <person name="Fabrick J.A."/>
            <person name="Brent C.S."/>
            <person name="Hull J.J."/>
        </authorList>
    </citation>
    <scope>NUCLEOTIDE SEQUENCE</scope>
</reference>
<evidence type="ECO:0000256" key="1">
    <source>
        <dbReference type="SAM" id="MobiDB-lite"/>
    </source>
</evidence>
<sequence>MQEVQVRNLGRWINDRINTQNAVEIDQDPVNSSPVVVRKVVQRVEPWRQQRTKPPTRHRNLEQADRVCHTQESDQDGIDGTQVATGRRISSSSPNTVRKQAVGDHSTYSMAKLAETTEDVEVSTQGRRLALKQQPR</sequence>
<dbReference type="AlphaFoldDB" id="A0A146M8W5"/>
<feature type="region of interest" description="Disordered" evidence="1">
    <location>
        <begin position="47"/>
        <end position="136"/>
    </location>
</feature>
<protein>
    <submittedName>
        <fullName evidence="2">Uncharacterized protein</fullName>
    </submittedName>
</protein>
<name>A0A146M8W5_LYGHE</name>
<gene>
    <name evidence="2" type="ORF">g.14331</name>
</gene>
<organism evidence="2">
    <name type="scientific">Lygus hesperus</name>
    <name type="common">Western plant bug</name>
    <dbReference type="NCBI Taxonomy" id="30085"/>
    <lineage>
        <taxon>Eukaryota</taxon>
        <taxon>Metazoa</taxon>
        <taxon>Ecdysozoa</taxon>
        <taxon>Arthropoda</taxon>
        <taxon>Hexapoda</taxon>
        <taxon>Insecta</taxon>
        <taxon>Pterygota</taxon>
        <taxon>Neoptera</taxon>
        <taxon>Paraneoptera</taxon>
        <taxon>Hemiptera</taxon>
        <taxon>Heteroptera</taxon>
        <taxon>Panheteroptera</taxon>
        <taxon>Cimicomorpha</taxon>
        <taxon>Miridae</taxon>
        <taxon>Mirini</taxon>
        <taxon>Lygus</taxon>
    </lineage>
</organism>
<dbReference type="EMBL" id="GDHC01002750">
    <property type="protein sequence ID" value="JAQ15879.1"/>
    <property type="molecule type" value="Transcribed_RNA"/>
</dbReference>
<feature type="compositionally biased region" description="Polar residues" evidence="1">
    <location>
        <begin position="82"/>
        <end position="98"/>
    </location>
</feature>